<sequence>MAGYIEDRWLKKRPDKATGKRERTSIWGKGKRYRVKGIPGIQDRSFDTSEDAKRWLAEAQTDSSRGDFVDPRNGAILLADYIADHWWPSRTDEPSTAGPMRSRIWNHLIPLLGSYPLREIDASALRRFRADLLSRVEESSAEIIWIHLTTILNAAVDDKRLLKSPIAAHRSIKRPKPVDKKAKAWSRTTVDAVREGLQERYRIAVDLGLALGVRQGEALGLAEEDFDFRAEVVHIRRQLRWDGKGRPYFCLPKGRKTRDVPLPPNLARRVRLHFQLFPPVECTLPWRNPETPTTELEERQRKPITLRLVLSTSHGLRINPGTWNERSWKPALVAAGVLRQVGEKAESYGNRVRLHPVYERSRPDMFHVLRHTFASVQLEAGESIVSVATWLGHSSPKVTLDYYAHFMPGAGKRGLAAMDTWLV</sequence>
<evidence type="ECO:0000256" key="1">
    <source>
        <dbReference type="ARBA" id="ARBA00008857"/>
    </source>
</evidence>
<dbReference type="CDD" id="cd01189">
    <property type="entry name" value="INT_ICEBs1_C_like"/>
    <property type="match status" value="1"/>
</dbReference>
<dbReference type="PROSITE" id="PS51898">
    <property type="entry name" value="TYR_RECOMBINASE"/>
    <property type="match status" value="1"/>
</dbReference>
<dbReference type="SUPFAM" id="SSF56349">
    <property type="entry name" value="DNA breaking-rejoining enzymes"/>
    <property type="match status" value="1"/>
</dbReference>
<evidence type="ECO:0000256" key="2">
    <source>
        <dbReference type="ARBA" id="ARBA00023125"/>
    </source>
</evidence>
<dbReference type="InterPro" id="IPR013762">
    <property type="entry name" value="Integrase-like_cat_sf"/>
</dbReference>
<keyword evidence="3" id="KW-0233">DNA recombination</keyword>
<dbReference type="Gene3D" id="1.10.443.10">
    <property type="entry name" value="Intergrase catalytic core"/>
    <property type="match status" value="1"/>
</dbReference>
<comment type="caution">
    <text evidence="5">The sequence shown here is derived from an EMBL/GenBank/DDBJ whole genome shotgun (WGS) entry which is preliminary data.</text>
</comment>
<keyword evidence="6" id="KW-1185">Reference proteome</keyword>
<evidence type="ECO:0000313" key="6">
    <source>
        <dbReference type="Proteomes" id="UP001456562"/>
    </source>
</evidence>
<dbReference type="RefSeq" id="WP_350239735.1">
    <property type="nucleotide sequence ID" value="NZ_JBEJUE010000008.1"/>
</dbReference>
<dbReference type="PANTHER" id="PTHR30349:SF64">
    <property type="entry name" value="PROPHAGE INTEGRASE INTD-RELATED"/>
    <property type="match status" value="1"/>
</dbReference>
<keyword evidence="2" id="KW-0238">DNA-binding</keyword>
<dbReference type="InterPro" id="IPR002104">
    <property type="entry name" value="Integrase_catalytic"/>
</dbReference>
<dbReference type="PANTHER" id="PTHR30349">
    <property type="entry name" value="PHAGE INTEGRASE-RELATED"/>
    <property type="match status" value="1"/>
</dbReference>
<dbReference type="InterPro" id="IPR010998">
    <property type="entry name" value="Integrase_recombinase_N"/>
</dbReference>
<proteinExistence type="inferred from homology"/>
<name>A0ABV1Q197_STRMI</name>
<dbReference type="Proteomes" id="UP001456562">
    <property type="component" value="Unassembled WGS sequence"/>
</dbReference>
<organism evidence="5 6">
    <name type="scientific">Streptomyces microflavus</name>
    <name type="common">Streptomyces lipmanii</name>
    <dbReference type="NCBI Taxonomy" id="1919"/>
    <lineage>
        <taxon>Bacteria</taxon>
        <taxon>Bacillati</taxon>
        <taxon>Actinomycetota</taxon>
        <taxon>Actinomycetes</taxon>
        <taxon>Kitasatosporales</taxon>
        <taxon>Streptomycetaceae</taxon>
        <taxon>Streptomyces</taxon>
    </lineage>
</organism>
<reference evidence="5 6" key="1">
    <citation type="submission" date="2024-01" db="EMBL/GenBank/DDBJ databases">
        <title>Metagenomic exploration of the rhizosphere soil microbial community and their significance in facilitating the development of wild simulated ginseng.</title>
        <authorList>
            <person name="Huang J."/>
        </authorList>
    </citation>
    <scope>NUCLEOTIDE SEQUENCE [LARGE SCALE GENOMIC DNA]</scope>
    <source>
        <strain evidence="5 6">WY141</strain>
    </source>
</reference>
<dbReference type="EMBL" id="JBEJUE010000008">
    <property type="protein sequence ID" value="MER0424935.1"/>
    <property type="molecule type" value="Genomic_DNA"/>
</dbReference>
<protein>
    <submittedName>
        <fullName evidence="5">Site-specific integrase</fullName>
    </submittedName>
</protein>
<dbReference type="Gene3D" id="1.10.150.130">
    <property type="match status" value="1"/>
</dbReference>
<evidence type="ECO:0000313" key="5">
    <source>
        <dbReference type="EMBL" id="MER0424935.1"/>
    </source>
</evidence>
<feature type="domain" description="Tyr recombinase" evidence="4">
    <location>
        <begin position="180"/>
        <end position="419"/>
    </location>
</feature>
<comment type="similarity">
    <text evidence="1">Belongs to the 'phage' integrase family.</text>
</comment>
<dbReference type="InterPro" id="IPR050090">
    <property type="entry name" value="Tyrosine_recombinase_XerCD"/>
</dbReference>
<dbReference type="InterPro" id="IPR011010">
    <property type="entry name" value="DNA_brk_join_enz"/>
</dbReference>
<gene>
    <name evidence="5" type="ORF">ABR748_12000</name>
</gene>
<accession>A0ABV1Q197</accession>
<evidence type="ECO:0000259" key="4">
    <source>
        <dbReference type="PROSITE" id="PS51898"/>
    </source>
</evidence>
<evidence type="ECO:0000256" key="3">
    <source>
        <dbReference type="ARBA" id="ARBA00023172"/>
    </source>
</evidence>